<evidence type="ECO:0000259" key="15">
    <source>
        <dbReference type="PROSITE" id="PS50089"/>
    </source>
</evidence>
<keyword evidence="11 14" id="KW-0472">Membrane</keyword>
<evidence type="ECO:0000256" key="10">
    <source>
        <dbReference type="ARBA" id="ARBA00022989"/>
    </source>
</evidence>
<dbReference type="Proteomes" id="UP001055219">
    <property type="component" value="Unassembled WGS sequence"/>
</dbReference>
<evidence type="ECO:0000256" key="4">
    <source>
        <dbReference type="ARBA" id="ARBA00022679"/>
    </source>
</evidence>
<dbReference type="PROSITE" id="PS50089">
    <property type="entry name" value="ZF_RING_2"/>
    <property type="match status" value="1"/>
</dbReference>
<feature type="region of interest" description="Disordered" evidence="13">
    <location>
        <begin position="451"/>
        <end position="472"/>
    </location>
</feature>
<dbReference type="EMBL" id="JAGIXG020000059">
    <property type="protein sequence ID" value="KAI6778769.1"/>
    <property type="molecule type" value="Genomic_DNA"/>
</dbReference>
<evidence type="ECO:0000256" key="12">
    <source>
        <dbReference type="PROSITE-ProRule" id="PRU00175"/>
    </source>
</evidence>
<dbReference type="RefSeq" id="XP_051359625.1">
    <property type="nucleotide sequence ID" value="XM_051509328.1"/>
</dbReference>
<name>A0A9P9XWR8_9HYPO</name>
<dbReference type="SUPFAM" id="SSF57850">
    <property type="entry name" value="RING/U-box"/>
    <property type="match status" value="1"/>
</dbReference>
<feature type="compositionally biased region" description="Polar residues" evidence="13">
    <location>
        <begin position="298"/>
        <end position="308"/>
    </location>
</feature>
<reference evidence="16" key="1">
    <citation type="journal article" date="2021" name="J Fungi (Basel)">
        <title>Genomic and Metabolomic Analyses of the Marine Fungus Emericellopsis cladophorae: Insights into Saltwater Adaptability Mechanisms and Its Biosynthetic Potential.</title>
        <authorList>
            <person name="Goncalves M.F.M."/>
            <person name="Hilario S."/>
            <person name="Van de Peer Y."/>
            <person name="Esteves A.C."/>
            <person name="Alves A."/>
        </authorList>
    </citation>
    <scope>NUCLEOTIDE SEQUENCE</scope>
    <source>
        <strain evidence="16">MUM 19.33</strain>
    </source>
</reference>
<keyword evidence="8" id="KW-0833">Ubl conjugation pathway</keyword>
<evidence type="ECO:0000256" key="14">
    <source>
        <dbReference type="SAM" id="Phobius"/>
    </source>
</evidence>
<keyword evidence="16" id="KW-0675">Receptor</keyword>
<evidence type="ECO:0000256" key="2">
    <source>
        <dbReference type="ARBA" id="ARBA00004141"/>
    </source>
</evidence>
<dbReference type="EC" id="2.3.2.27" evidence="3"/>
<dbReference type="PANTHER" id="PTHR45977">
    <property type="entry name" value="TARGET OF ERK KINASE MPK-1"/>
    <property type="match status" value="1"/>
</dbReference>
<dbReference type="InterPro" id="IPR001841">
    <property type="entry name" value="Znf_RING"/>
</dbReference>
<proteinExistence type="predicted"/>
<keyword evidence="9" id="KW-0862">Zinc</keyword>
<protein>
    <recommendedName>
        <fullName evidence="3">RING-type E3 ubiquitin transferase</fullName>
        <ecNumber evidence="3">2.3.2.27</ecNumber>
    </recommendedName>
</protein>
<keyword evidence="6" id="KW-0479">Metal-binding</keyword>
<dbReference type="GO" id="GO:0006511">
    <property type="term" value="P:ubiquitin-dependent protein catabolic process"/>
    <property type="evidence" value="ECO:0007669"/>
    <property type="project" value="TreeGrafter"/>
</dbReference>
<evidence type="ECO:0000256" key="13">
    <source>
        <dbReference type="SAM" id="MobiDB-lite"/>
    </source>
</evidence>
<dbReference type="OrthoDB" id="8062037at2759"/>
<dbReference type="AlphaFoldDB" id="A0A9P9XWR8"/>
<keyword evidence="17" id="KW-1185">Reference proteome</keyword>
<dbReference type="SMART" id="SM00184">
    <property type="entry name" value="RING"/>
    <property type="match status" value="1"/>
</dbReference>
<evidence type="ECO:0000313" key="17">
    <source>
        <dbReference type="Proteomes" id="UP001055219"/>
    </source>
</evidence>
<comment type="subcellular location">
    <subcellularLocation>
        <location evidence="2">Membrane</location>
        <topology evidence="2">Multi-pass membrane protein</topology>
    </subcellularLocation>
</comment>
<dbReference type="GO" id="GO:0061630">
    <property type="term" value="F:ubiquitin protein ligase activity"/>
    <property type="evidence" value="ECO:0007669"/>
    <property type="project" value="UniProtKB-EC"/>
</dbReference>
<gene>
    <name evidence="16" type="ORF">J7T54_007421</name>
</gene>
<keyword evidence="4" id="KW-0808">Transferase</keyword>
<evidence type="ECO:0000256" key="8">
    <source>
        <dbReference type="ARBA" id="ARBA00022786"/>
    </source>
</evidence>
<dbReference type="PANTHER" id="PTHR45977:SF4">
    <property type="entry name" value="RING-TYPE DOMAIN-CONTAINING PROTEIN"/>
    <property type="match status" value="1"/>
</dbReference>
<evidence type="ECO:0000256" key="7">
    <source>
        <dbReference type="ARBA" id="ARBA00022771"/>
    </source>
</evidence>
<organism evidence="16 17">
    <name type="scientific">Emericellopsis cladophorae</name>
    <dbReference type="NCBI Taxonomy" id="2686198"/>
    <lineage>
        <taxon>Eukaryota</taxon>
        <taxon>Fungi</taxon>
        <taxon>Dikarya</taxon>
        <taxon>Ascomycota</taxon>
        <taxon>Pezizomycotina</taxon>
        <taxon>Sordariomycetes</taxon>
        <taxon>Hypocreomycetidae</taxon>
        <taxon>Hypocreales</taxon>
        <taxon>Bionectriaceae</taxon>
        <taxon>Emericellopsis</taxon>
    </lineage>
</organism>
<keyword evidence="5 14" id="KW-0812">Transmembrane</keyword>
<reference evidence="16" key="2">
    <citation type="submission" date="2022-07" db="EMBL/GenBank/DDBJ databases">
        <authorList>
            <person name="Goncalves M.F.M."/>
            <person name="Hilario S."/>
            <person name="Van De Peer Y."/>
            <person name="Esteves A.C."/>
            <person name="Alves A."/>
        </authorList>
    </citation>
    <scope>NUCLEOTIDE SEQUENCE</scope>
    <source>
        <strain evidence="16">MUM 19.33</strain>
    </source>
</reference>
<sequence length="493" mass="54605">MRFKSTVPRSALVISSVVRCVLSEHGVYAEAVDELPSWATDNTLQLQLSADSTNYAVIPLSESLTLPNSESQAGNVSINGNLKAVTESNYLKFTSHDDVAYMSCDKPNDDASIDPAHMIEELMKQTPRAIVLYSTANNRCALRNRQGLRYTRILSMVDPGEATTVLSHLNGTDRGETVDVKMYGNITNFDVSEDEHGQGSHSAVAMSVLYSITGLITFLFVVIVAIGAVRAHRYPERYGPRRANGGRPRQSRAKGLARAVLDTLPIVKFGDKQQAKPDPDLEMETATTEGQYPPAERVTSQSTQQGEPSTRSSFASSHFTSTTGTGTAEDSLRCSICTDDFRVGEDVRVLPCDHQYHPQCIDPWLINVSGTCPLCRLDLRPGQNNSNGVSPAGEQALPPPLTWEFDEHDSVPDSYRHRLSRLFDVNRLRQASVEEQMEMLRQLREVRIARESPETGDVQPSEAEERQQGARFASRLRERFRISTRAQSANARC</sequence>
<dbReference type="GO" id="GO:0008270">
    <property type="term" value="F:zinc ion binding"/>
    <property type="evidence" value="ECO:0007669"/>
    <property type="project" value="UniProtKB-KW"/>
</dbReference>
<evidence type="ECO:0000256" key="1">
    <source>
        <dbReference type="ARBA" id="ARBA00000900"/>
    </source>
</evidence>
<comment type="caution">
    <text evidence="16">The sequence shown here is derived from an EMBL/GenBank/DDBJ whole genome shotgun (WGS) entry which is preliminary data.</text>
</comment>
<keyword evidence="7 12" id="KW-0863">Zinc-finger</keyword>
<dbReference type="GeneID" id="75833896"/>
<evidence type="ECO:0000256" key="5">
    <source>
        <dbReference type="ARBA" id="ARBA00022692"/>
    </source>
</evidence>
<feature type="transmembrane region" description="Helical" evidence="14">
    <location>
        <begin position="208"/>
        <end position="229"/>
    </location>
</feature>
<dbReference type="GO" id="GO:0016020">
    <property type="term" value="C:membrane"/>
    <property type="evidence" value="ECO:0007669"/>
    <property type="project" value="UniProtKB-SubCell"/>
</dbReference>
<feature type="domain" description="RING-type" evidence="15">
    <location>
        <begin position="334"/>
        <end position="376"/>
    </location>
</feature>
<feature type="compositionally biased region" description="Low complexity" evidence="13">
    <location>
        <begin position="309"/>
        <end position="328"/>
    </location>
</feature>
<feature type="region of interest" description="Disordered" evidence="13">
    <location>
        <begin position="271"/>
        <end position="328"/>
    </location>
</feature>
<dbReference type="Pfam" id="PF13639">
    <property type="entry name" value="zf-RING_2"/>
    <property type="match status" value="1"/>
</dbReference>
<evidence type="ECO:0000256" key="11">
    <source>
        <dbReference type="ARBA" id="ARBA00023136"/>
    </source>
</evidence>
<evidence type="ECO:0000256" key="9">
    <source>
        <dbReference type="ARBA" id="ARBA00022833"/>
    </source>
</evidence>
<evidence type="ECO:0000313" key="16">
    <source>
        <dbReference type="EMBL" id="KAI6778769.1"/>
    </source>
</evidence>
<dbReference type="GO" id="GO:0016567">
    <property type="term" value="P:protein ubiquitination"/>
    <property type="evidence" value="ECO:0007669"/>
    <property type="project" value="TreeGrafter"/>
</dbReference>
<keyword evidence="10 14" id="KW-1133">Transmembrane helix</keyword>
<evidence type="ECO:0000256" key="3">
    <source>
        <dbReference type="ARBA" id="ARBA00012483"/>
    </source>
</evidence>
<comment type="catalytic activity">
    <reaction evidence="1">
        <text>S-ubiquitinyl-[E2 ubiquitin-conjugating enzyme]-L-cysteine + [acceptor protein]-L-lysine = [E2 ubiquitin-conjugating enzyme]-L-cysteine + N(6)-ubiquitinyl-[acceptor protein]-L-lysine.</text>
        <dbReference type="EC" id="2.3.2.27"/>
    </reaction>
</comment>
<dbReference type="CDD" id="cd16454">
    <property type="entry name" value="RING-H2_PA-TM-RING"/>
    <property type="match status" value="1"/>
</dbReference>
<accession>A0A9P9XWR8</accession>
<dbReference type="Gene3D" id="3.30.40.10">
    <property type="entry name" value="Zinc/RING finger domain, C3HC4 (zinc finger)"/>
    <property type="match status" value="1"/>
</dbReference>
<dbReference type="InterPro" id="IPR013083">
    <property type="entry name" value="Znf_RING/FYVE/PHD"/>
</dbReference>
<evidence type="ECO:0000256" key="6">
    <source>
        <dbReference type="ARBA" id="ARBA00022723"/>
    </source>
</evidence>